<accession>A0A4C1YPP0</accession>
<proteinExistence type="predicted"/>
<name>A0A4C1YPP0_EUMVA</name>
<protein>
    <submittedName>
        <fullName evidence="1">Uncharacterized protein</fullName>
    </submittedName>
</protein>
<dbReference type="EMBL" id="BGZK01001312">
    <property type="protein sequence ID" value="GBP76963.1"/>
    <property type="molecule type" value="Genomic_DNA"/>
</dbReference>
<gene>
    <name evidence="1" type="ORF">EVAR_63310_1</name>
</gene>
<organism evidence="1 2">
    <name type="scientific">Eumeta variegata</name>
    <name type="common">Bagworm moth</name>
    <name type="synonym">Eumeta japonica</name>
    <dbReference type="NCBI Taxonomy" id="151549"/>
    <lineage>
        <taxon>Eukaryota</taxon>
        <taxon>Metazoa</taxon>
        <taxon>Ecdysozoa</taxon>
        <taxon>Arthropoda</taxon>
        <taxon>Hexapoda</taxon>
        <taxon>Insecta</taxon>
        <taxon>Pterygota</taxon>
        <taxon>Neoptera</taxon>
        <taxon>Endopterygota</taxon>
        <taxon>Lepidoptera</taxon>
        <taxon>Glossata</taxon>
        <taxon>Ditrysia</taxon>
        <taxon>Tineoidea</taxon>
        <taxon>Psychidae</taxon>
        <taxon>Oiketicinae</taxon>
        <taxon>Eumeta</taxon>
    </lineage>
</organism>
<dbReference type="OrthoDB" id="8123403at2759"/>
<evidence type="ECO:0000313" key="2">
    <source>
        <dbReference type="Proteomes" id="UP000299102"/>
    </source>
</evidence>
<keyword evidence="2" id="KW-1185">Reference proteome</keyword>
<sequence>MRARSDRLETRLGTIRNIDIGIIALSDSNVALSWMQTAPYQLETFVSNRVAKITENVPVECRCYLPSQLNAADVRSRGITALELVGIVLAAWNRMAHPQEIADSHIHQGARSVKTTNTTSLSEPLHAMVKERRKHS</sequence>
<comment type="caution">
    <text evidence="1">The sequence shown here is derived from an EMBL/GenBank/DDBJ whole genome shotgun (WGS) entry which is preliminary data.</text>
</comment>
<reference evidence="1 2" key="1">
    <citation type="journal article" date="2019" name="Commun. Biol.">
        <title>The bagworm genome reveals a unique fibroin gene that provides high tensile strength.</title>
        <authorList>
            <person name="Kono N."/>
            <person name="Nakamura H."/>
            <person name="Ohtoshi R."/>
            <person name="Tomita M."/>
            <person name="Numata K."/>
            <person name="Arakawa K."/>
        </authorList>
    </citation>
    <scope>NUCLEOTIDE SEQUENCE [LARGE SCALE GENOMIC DNA]</scope>
</reference>
<dbReference type="AlphaFoldDB" id="A0A4C1YPP0"/>
<evidence type="ECO:0000313" key="1">
    <source>
        <dbReference type="EMBL" id="GBP76963.1"/>
    </source>
</evidence>
<dbReference type="Proteomes" id="UP000299102">
    <property type="component" value="Unassembled WGS sequence"/>
</dbReference>